<proteinExistence type="predicted"/>
<comment type="caution">
    <text evidence="1">The sequence shown here is derived from an EMBL/GenBank/DDBJ whole genome shotgun (WGS) entry which is preliminary data.</text>
</comment>
<gene>
    <name evidence="1" type="ORF">EUGRSUZ_H00280</name>
</gene>
<keyword evidence="2" id="KW-1185">Reference proteome</keyword>
<name>A0ACC3JKI3_EUCGR</name>
<accession>A0ACC3JKI3</accession>
<organism evidence="1 2">
    <name type="scientific">Eucalyptus grandis</name>
    <name type="common">Flooded gum</name>
    <dbReference type="NCBI Taxonomy" id="71139"/>
    <lineage>
        <taxon>Eukaryota</taxon>
        <taxon>Viridiplantae</taxon>
        <taxon>Streptophyta</taxon>
        <taxon>Embryophyta</taxon>
        <taxon>Tracheophyta</taxon>
        <taxon>Spermatophyta</taxon>
        <taxon>Magnoliopsida</taxon>
        <taxon>eudicotyledons</taxon>
        <taxon>Gunneridae</taxon>
        <taxon>Pentapetalae</taxon>
        <taxon>rosids</taxon>
        <taxon>malvids</taxon>
        <taxon>Myrtales</taxon>
        <taxon>Myrtaceae</taxon>
        <taxon>Myrtoideae</taxon>
        <taxon>Eucalypteae</taxon>
        <taxon>Eucalyptus</taxon>
    </lineage>
</organism>
<dbReference type="EMBL" id="CM064442">
    <property type="protein sequence ID" value="KAK3414414.1"/>
    <property type="molecule type" value="Genomic_DNA"/>
</dbReference>
<evidence type="ECO:0000313" key="1">
    <source>
        <dbReference type="EMBL" id="KAK3414414.1"/>
    </source>
</evidence>
<protein>
    <submittedName>
        <fullName evidence="1">Uncharacterized protein</fullName>
    </submittedName>
</protein>
<dbReference type="Proteomes" id="UP000030711">
    <property type="component" value="Chromosome 8"/>
</dbReference>
<evidence type="ECO:0000313" key="2">
    <source>
        <dbReference type="Proteomes" id="UP000030711"/>
    </source>
</evidence>
<reference evidence="1 2" key="1">
    <citation type="journal article" date="2014" name="Nature">
        <title>The genome of Eucalyptus grandis.</title>
        <authorList>
            <person name="Myburg A.A."/>
            <person name="Grattapaglia D."/>
            <person name="Tuskan G.A."/>
            <person name="Hellsten U."/>
            <person name="Hayes R.D."/>
            <person name="Grimwood J."/>
            <person name="Jenkins J."/>
            <person name="Lindquist E."/>
            <person name="Tice H."/>
            <person name="Bauer D."/>
            <person name="Goodstein D.M."/>
            <person name="Dubchak I."/>
            <person name="Poliakov A."/>
            <person name="Mizrachi E."/>
            <person name="Kullan A.R."/>
            <person name="Hussey S.G."/>
            <person name="Pinard D."/>
            <person name="van der Merwe K."/>
            <person name="Singh P."/>
            <person name="van Jaarsveld I."/>
            <person name="Silva-Junior O.B."/>
            <person name="Togawa R.C."/>
            <person name="Pappas M.R."/>
            <person name="Faria D.A."/>
            <person name="Sansaloni C.P."/>
            <person name="Petroli C.D."/>
            <person name="Yang X."/>
            <person name="Ranjan P."/>
            <person name="Tschaplinski T.J."/>
            <person name="Ye C.Y."/>
            <person name="Li T."/>
            <person name="Sterck L."/>
            <person name="Vanneste K."/>
            <person name="Murat F."/>
            <person name="Soler M."/>
            <person name="Clemente H.S."/>
            <person name="Saidi N."/>
            <person name="Cassan-Wang H."/>
            <person name="Dunand C."/>
            <person name="Hefer C.A."/>
            <person name="Bornberg-Bauer E."/>
            <person name="Kersting A.R."/>
            <person name="Vining K."/>
            <person name="Amarasinghe V."/>
            <person name="Ranik M."/>
            <person name="Naithani S."/>
            <person name="Elser J."/>
            <person name="Boyd A.E."/>
            <person name="Liston A."/>
            <person name="Spatafora J.W."/>
            <person name="Dharmwardhana P."/>
            <person name="Raja R."/>
            <person name="Sullivan C."/>
            <person name="Romanel E."/>
            <person name="Alves-Ferreira M."/>
            <person name="Kulheim C."/>
            <person name="Foley W."/>
            <person name="Carocha V."/>
            <person name="Paiva J."/>
            <person name="Kudrna D."/>
            <person name="Brommonschenkel S.H."/>
            <person name="Pasquali G."/>
            <person name="Byrne M."/>
            <person name="Rigault P."/>
            <person name="Tibbits J."/>
            <person name="Spokevicius A."/>
            <person name="Jones R.C."/>
            <person name="Steane D.A."/>
            <person name="Vaillancourt R.E."/>
            <person name="Potts B.M."/>
            <person name="Joubert F."/>
            <person name="Barry K."/>
            <person name="Pappas G.J."/>
            <person name="Strauss S.H."/>
            <person name="Jaiswal P."/>
            <person name="Grima-Pettenati J."/>
            <person name="Salse J."/>
            <person name="Van de Peer Y."/>
            <person name="Rokhsar D.S."/>
            <person name="Schmutz J."/>
        </authorList>
    </citation>
    <scope>NUCLEOTIDE SEQUENCE [LARGE SCALE GENOMIC DNA]</scope>
    <source>
        <strain evidence="2">cv. BRASUZ1</strain>
        <tissue evidence="1">Leaf extractions</tissue>
    </source>
</reference>
<sequence>MSLPCAHLLPQRLLPKWVPLSNHNQNKTTSDVPRPPSGVGRSVRPMPAMAAGRDMARPPPRLAEGTKLGLNDRVPFKIALIPTSSNTYR</sequence>